<evidence type="ECO:0000259" key="1">
    <source>
        <dbReference type="Pfam" id="PF26078"/>
    </source>
</evidence>
<dbReference type="Proteomes" id="UP000519023">
    <property type="component" value="Unassembled WGS sequence"/>
</dbReference>
<reference evidence="2 3" key="1">
    <citation type="submission" date="2020-04" db="EMBL/GenBank/DDBJ databases">
        <title>Sphingobium sp. AR-3-1 isolated from Arctic soil.</title>
        <authorList>
            <person name="Dahal R.H."/>
            <person name="Chaudhary D.K."/>
        </authorList>
    </citation>
    <scope>NUCLEOTIDE SEQUENCE [LARGE SCALE GENOMIC DNA]</scope>
    <source>
        <strain evidence="2 3">AR-3-1</strain>
    </source>
</reference>
<dbReference type="AlphaFoldDB" id="A0A7X9WRR9"/>
<dbReference type="InterPro" id="IPR058531">
    <property type="entry name" value="Baseplate_J_M"/>
</dbReference>
<accession>A0A7X9WRR9</accession>
<gene>
    <name evidence="2" type="ORF">HHL08_00855</name>
</gene>
<dbReference type="PANTHER" id="PTHR35862:SF1">
    <property type="entry name" value="FELS-2 PROPHAGE PROTEIN"/>
    <property type="match status" value="1"/>
</dbReference>
<proteinExistence type="predicted"/>
<sequence>MSVAVDLSRLPSPQVVETLSYDIIKADMLALFQQLMVEAELPFDALVESDPVMKLIEAWAYRELLIRQNFNERAVSMLIAKATGADLENLGAFYGVTRLNGESDDRLRRRILLAPDAFTVAGPEAAYVFHALSADVSIADAVATSPAPGQVLVSLLSESGDGTATPAQIAAVVAALGDDVRPLTDYVTVASATRVDFQIAAALSIAGGPDPAIVLQAANADLETYKDQRRRIGRMVARAGLIGSLQVEGVENTNLTLPAADVDPGRTGFANVTATSVTVAA</sequence>
<protein>
    <submittedName>
        <fullName evidence="2">Baseplate assembly protein</fullName>
    </submittedName>
</protein>
<dbReference type="PIRSF" id="PIRSF020481">
    <property type="entry name" value="BAP"/>
    <property type="match status" value="1"/>
</dbReference>
<dbReference type="InterPro" id="IPR052726">
    <property type="entry name" value="Phage_Baseplate_Hub"/>
</dbReference>
<name>A0A7X9WRR9_9SPHN</name>
<evidence type="ECO:0000313" key="3">
    <source>
        <dbReference type="Proteomes" id="UP000519023"/>
    </source>
</evidence>
<dbReference type="InterPro" id="IPR014507">
    <property type="entry name" value="Baseplate_assembly_J_pred"/>
</dbReference>
<dbReference type="EMBL" id="JABBFV010000001">
    <property type="protein sequence ID" value="NML08706.1"/>
    <property type="molecule type" value="Genomic_DNA"/>
</dbReference>
<keyword evidence="3" id="KW-1185">Reference proteome</keyword>
<comment type="caution">
    <text evidence="2">The sequence shown here is derived from an EMBL/GenBank/DDBJ whole genome shotgun (WGS) entry which is preliminary data.</text>
</comment>
<dbReference type="Pfam" id="PF26078">
    <property type="entry name" value="Baseplate_J_M"/>
    <property type="match status" value="1"/>
</dbReference>
<feature type="domain" description="Baseplate J-like central" evidence="1">
    <location>
        <begin position="121"/>
        <end position="190"/>
    </location>
</feature>
<organism evidence="2 3">
    <name type="scientific">Sphingobium psychrophilum</name>
    <dbReference type="NCBI Taxonomy" id="2728834"/>
    <lineage>
        <taxon>Bacteria</taxon>
        <taxon>Pseudomonadati</taxon>
        <taxon>Pseudomonadota</taxon>
        <taxon>Alphaproteobacteria</taxon>
        <taxon>Sphingomonadales</taxon>
        <taxon>Sphingomonadaceae</taxon>
        <taxon>Sphingobium</taxon>
    </lineage>
</organism>
<evidence type="ECO:0000313" key="2">
    <source>
        <dbReference type="EMBL" id="NML08706.1"/>
    </source>
</evidence>
<dbReference type="PANTHER" id="PTHR35862">
    <property type="entry name" value="FELS-2 PROPHAGE PROTEIN"/>
    <property type="match status" value="1"/>
</dbReference>